<evidence type="ECO:0000256" key="4">
    <source>
        <dbReference type="ARBA" id="ARBA00022771"/>
    </source>
</evidence>
<geneLocation type="chloroplast" evidence="9"/>
<keyword evidence="9" id="KW-0934">Plastid</keyword>
<comment type="pathway">
    <text evidence="7">Lipid metabolism; malonyl-CoA biosynthesis; malonyl-CoA from acetyl-CoA: step 1/1.</text>
</comment>
<dbReference type="GO" id="GO:0008270">
    <property type="term" value="F:zinc ion binding"/>
    <property type="evidence" value="ECO:0007669"/>
    <property type="project" value="UniProtKB-UniRule"/>
</dbReference>
<dbReference type="GO" id="GO:0009317">
    <property type="term" value="C:acetyl-CoA carboxylase complex"/>
    <property type="evidence" value="ECO:0007669"/>
    <property type="project" value="InterPro"/>
</dbReference>
<keyword evidence="5 7" id="KW-0862">Zinc</keyword>
<name>A0A7T1HF78_9MAGN</name>
<dbReference type="SUPFAM" id="SSF52096">
    <property type="entry name" value="ClpP/crotonase"/>
    <property type="match status" value="1"/>
</dbReference>
<dbReference type="GO" id="GO:0005524">
    <property type="term" value="F:ATP binding"/>
    <property type="evidence" value="ECO:0007669"/>
    <property type="project" value="UniProtKB-KW"/>
</dbReference>
<feature type="binding site" evidence="7">
    <location>
        <position position="187"/>
    </location>
    <ligand>
        <name>Zn(2+)</name>
        <dbReference type="ChEBI" id="CHEBI:29105"/>
    </ligand>
</feature>
<dbReference type="GO" id="GO:0003989">
    <property type="term" value="F:acetyl-CoA carboxylase activity"/>
    <property type="evidence" value="ECO:0007669"/>
    <property type="project" value="InterPro"/>
</dbReference>
<keyword evidence="9" id="KW-0150">Chloroplast</keyword>
<organism evidence="9">
    <name type="scientific">Arceuthobium durangense</name>
    <dbReference type="NCBI Taxonomy" id="35983"/>
    <lineage>
        <taxon>Eukaryota</taxon>
        <taxon>Viridiplantae</taxon>
        <taxon>Streptophyta</taxon>
        <taxon>Embryophyta</taxon>
        <taxon>Tracheophyta</taxon>
        <taxon>Spermatophyta</taxon>
        <taxon>Magnoliopsida</taxon>
        <taxon>eudicotyledons</taxon>
        <taxon>Gunneridae</taxon>
        <taxon>Pentapetalae</taxon>
        <taxon>Santalales</taxon>
        <taxon>Viscaceae</taxon>
        <taxon>Arceuthobium</taxon>
    </lineage>
</organism>
<dbReference type="InterPro" id="IPR011762">
    <property type="entry name" value="COA_CT_N"/>
</dbReference>
<keyword evidence="7" id="KW-0275">Fatty acid biosynthesis</keyword>
<feature type="domain" description="CoA carboxyltransferase N-terminal" evidence="8">
    <location>
        <begin position="183"/>
        <end position="454"/>
    </location>
</feature>
<dbReference type="GO" id="GO:0006633">
    <property type="term" value="P:fatty acid biosynthetic process"/>
    <property type="evidence" value="ECO:0007669"/>
    <property type="project" value="UniProtKB-KW"/>
</dbReference>
<dbReference type="InterPro" id="IPR029045">
    <property type="entry name" value="ClpP/crotonase-like_dom_sf"/>
</dbReference>
<dbReference type="EMBL" id="MK927037">
    <property type="protein sequence ID" value="QPN54502.1"/>
    <property type="molecule type" value="Genomic_DNA"/>
</dbReference>
<gene>
    <name evidence="7 9" type="primary">accD</name>
</gene>
<keyword evidence="7" id="KW-0479">Metal-binding</keyword>
<keyword evidence="7" id="KW-0443">Lipid metabolism</keyword>
<evidence type="ECO:0000256" key="3">
    <source>
        <dbReference type="ARBA" id="ARBA00022741"/>
    </source>
</evidence>
<evidence type="ECO:0000256" key="7">
    <source>
        <dbReference type="HAMAP-Rule" id="MF_01395"/>
    </source>
</evidence>
<keyword evidence="7" id="KW-0276">Fatty acid metabolism</keyword>
<keyword evidence="4 7" id="KW-0863">Zinc-finger</keyword>
<comment type="catalytic activity">
    <reaction evidence="7">
        <text>N(6)-carboxybiotinyl-L-lysyl-[protein] + acetyl-CoA = N(6)-biotinyl-L-lysyl-[protein] + malonyl-CoA</text>
        <dbReference type="Rhea" id="RHEA:54728"/>
        <dbReference type="Rhea" id="RHEA-COMP:10505"/>
        <dbReference type="Rhea" id="RHEA-COMP:10506"/>
        <dbReference type="ChEBI" id="CHEBI:57288"/>
        <dbReference type="ChEBI" id="CHEBI:57384"/>
        <dbReference type="ChEBI" id="CHEBI:83144"/>
        <dbReference type="ChEBI" id="CHEBI:83145"/>
        <dbReference type="EC" id="2.1.3.15"/>
    </reaction>
</comment>
<dbReference type="PANTHER" id="PTHR42995">
    <property type="entry name" value="ACETYL-COENZYME A CARBOXYLASE CARBOXYL TRANSFERASE SUBUNIT BETA, CHLOROPLASTIC"/>
    <property type="match status" value="1"/>
</dbReference>
<dbReference type="PANTHER" id="PTHR42995:SF5">
    <property type="entry name" value="ACETYL-COENZYME A CARBOXYLASE CARBOXYL TRANSFERASE SUBUNIT BETA, CHLOROPLASTIC"/>
    <property type="match status" value="1"/>
</dbReference>
<comment type="subunit">
    <text evidence="1">Acetyl-CoA carboxylase is a heterohexamer composed of biotin carboxyl carrier protein, biotin carboxylase and 2 subunits each of ACCase subunit alpha and ACCase plastid-coded subunit beta (accD).</text>
</comment>
<feature type="binding site" evidence="7">
    <location>
        <position position="206"/>
    </location>
    <ligand>
        <name>Zn(2+)</name>
        <dbReference type="ChEBI" id="CHEBI:29105"/>
    </ligand>
</feature>
<comment type="subcellular location">
    <subcellularLocation>
        <location evidence="7">Plastid</location>
        <location evidence="7">Chloroplast stroma</location>
    </subcellularLocation>
</comment>
<keyword evidence="2 7" id="KW-0808">Transferase</keyword>
<keyword evidence="6 7" id="KW-0067">ATP-binding</keyword>
<dbReference type="GO" id="GO:0009570">
    <property type="term" value="C:chloroplast stroma"/>
    <property type="evidence" value="ECO:0007669"/>
    <property type="project" value="UniProtKB-SubCell"/>
</dbReference>
<evidence type="ECO:0000256" key="6">
    <source>
        <dbReference type="ARBA" id="ARBA00022840"/>
    </source>
</evidence>
<comment type="similarity">
    <text evidence="7">Belongs to the AccD/PCCB family.</text>
</comment>
<dbReference type="PRINTS" id="PR01070">
    <property type="entry name" value="ACCCTRFRASEB"/>
</dbReference>
<keyword evidence="7" id="KW-0444">Lipid biosynthesis</keyword>
<dbReference type="UniPathway" id="UPA00655">
    <property type="reaction ID" value="UER00711"/>
</dbReference>
<dbReference type="EMBL" id="MK926997">
    <property type="protein sequence ID" value="QPN54461.1"/>
    <property type="molecule type" value="Genomic_DNA"/>
</dbReference>
<dbReference type="PROSITE" id="PS50980">
    <property type="entry name" value="COA_CT_NTER"/>
    <property type="match status" value="1"/>
</dbReference>
<dbReference type="GO" id="GO:0016743">
    <property type="term" value="F:carboxyl- or carbamoyltransferase activity"/>
    <property type="evidence" value="ECO:0007669"/>
    <property type="project" value="UniProtKB-UniRule"/>
</dbReference>
<reference evidence="9" key="1">
    <citation type="submission" date="2019-05" db="EMBL/GenBank/DDBJ databases">
        <title>Plastome and nuclear phylogeny of dwarf mistletoes (Arceuthobium).</title>
        <authorList>
            <person name="Schneider A.C."/>
            <person name="Sanders K.M."/>
            <person name="Idec J.H."/>
            <person name="Lee K."/>
            <person name="Kenaley S."/>
            <person name="Mathiasen R."/>
        </authorList>
    </citation>
    <scope>NUCLEOTIDE SEQUENCE</scope>
</reference>
<comment type="subunit">
    <text evidence="7">Acetyl-CoA carboxylase is a heterohexamer composed of biotin carboxyl carrier protein, biotin carboxylase and two subunits each of ACCase subunit alpha and ACCase plastid-coded subunit beta (accD).</text>
</comment>
<dbReference type="Pfam" id="PF01039">
    <property type="entry name" value="Carboxyl_trans"/>
    <property type="match status" value="1"/>
</dbReference>
<comment type="cofactor">
    <cofactor evidence="7">
        <name>Zn(2+)</name>
        <dbReference type="ChEBI" id="CHEBI:29105"/>
    </cofactor>
    <text evidence="7">Binds 1 zinc ion per subunit.</text>
</comment>
<evidence type="ECO:0000256" key="5">
    <source>
        <dbReference type="ARBA" id="ARBA00022833"/>
    </source>
</evidence>
<accession>A0A7T1HF78</accession>
<feature type="zinc finger region" description="C4-type" evidence="7">
    <location>
        <begin position="187"/>
        <end position="209"/>
    </location>
</feature>
<dbReference type="NCBIfam" id="TIGR00515">
    <property type="entry name" value="accD"/>
    <property type="match status" value="1"/>
</dbReference>
<feature type="binding site" evidence="7">
    <location>
        <position position="190"/>
    </location>
    <ligand>
        <name>Zn(2+)</name>
        <dbReference type="ChEBI" id="CHEBI:29105"/>
    </ligand>
</feature>
<evidence type="ECO:0000256" key="1">
    <source>
        <dbReference type="ARBA" id="ARBA00011842"/>
    </source>
</evidence>
<evidence type="ECO:0000256" key="2">
    <source>
        <dbReference type="ARBA" id="ARBA00022679"/>
    </source>
</evidence>
<comment type="function">
    <text evidence="7">Component of the acetyl coenzyme A carboxylase (ACC) complex. Biotin carboxylase (BC) catalyzes the carboxylation of biotin on its carrier protein (BCCP) and then the CO(2) group is transferred by the transcarboxylase to acetyl-CoA to form malonyl-CoA.</text>
</comment>
<dbReference type="Gene3D" id="3.90.226.10">
    <property type="entry name" value="2-enoyl-CoA Hydratase, Chain A, domain 1"/>
    <property type="match status" value="1"/>
</dbReference>
<feature type="binding site" evidence="7">
    <location>
        <position position="209"/>
    </location>
    <ligand>
        <name>Zn(2+)</name>
        <dbReference type="ChEBI" id="CHEBI:29105"/>
    </ligand>
</feature>
<protein>
    <recommendedName>
        <fullName evidence="7">Acetyl-coenzyme A carboxylase carboxyl transferase subunit beta, chloroplastic</fullName>
        <shortName evidence="7">ACCase subunit beta</shortName>
        <shortName evidence="7">Acetyl-CoA carboxylase carboxyltransferase subunit beta</shortName>
        <ecNumber evidence="7">2.1.3.15</ecNumber>
    </recommendedName>
</protein>
<dbReference type="AlphaFoldDB" id="A0A7T1HF78"/>
<sequence length="457" mass="52700">MEKYMKNRGGGSNSSYSTIDDYFCYGVRDILFNYEILLVKDRHKYGYYIFFDIKNLIFKVENDYFFLSDLEIESKFTYSHNSSYLEGSKSDDTYYDSSIYDKKYRWRNHIINCIDSLIHYQFLIKKKLLNLDNKNHSYNYNDRFLCGNHSESDISSSMMNGDFTIKRKKSSNDSDVTQKYSHLWVQCENCYGLNYKRFFKSKMNICEQCGTHLKMSSLDTIELLIDPGTWDPMDEDMVSLDPIQFYSEEELYKHRINSYQRKTGLIEAVQTGIGQLKGIPIAIGVMDFQFIGGSMGCVVGEKIIHLIEYASHQFLPLIIVCASGGARMQEGSLSLMQMAKISASLYDFQSYQKLFYISILTSPTTGGVTASFGMLGDIIIAEPNSYIAFAGKRVIEQTLNKTVPEGLQSAEHLFYKGLFDSIVPRTLLKSILKELFQLHAFIPYESKFNQLNKKIEN</sequence>
<dbReference type="InterPro" id="IPR034733">
    <property type="entry name" value="AcCoA_carboxyl_beta"/>
</dbReference>
<evidence type="ECO:0000313" key="9">
    <source>
        <dbReference type="EMBL" id="QPN54461.1"/>
    </source>
</evidence>
<dbReference type="GO" id="GO:2001295">
    <property type="term" value="P:malonyl-CoA biosynthetic process"/>
    <property type="evidence" value="ECO:0007669"/>
    <property type="project" value="UniProtKB-UniRule"/>
</dbReference>
<proteinExistence type="inferred from homology"/>
<keyword evidence="3 7" id="KW-0547">Nucleotide-binding</keyword>
<evidence type="ECO:0000259" key="8">
    <source>
        <dbReference type="PROSITE" id="PS50980"/>
    </source>
</evidence>
<dbReference type="HAMAP" id="MF_01395">
    <property type="entry name" value="AcetylCoA_CT_beta"/>
    <property type="match status" value="1"/>
</dbReference>
<dbReference type="InterPro" id="IPR000438">
    <property type="entry name" value="Acetyl_CoA_COase_Trfase_b_su"/>
</dbReference>
<dbReference type="EC" id="2.1.3.15" evidence="7"/>